<organism evidence="1">
    <name type="scientific">Fagus sylvatica</name>
    <name type="common">Beechnut</name>
    <dbReference type="NCBI Taxonomy" id="28930"/>
    <lineage>
        <taxon>Eukaryota</taxon>
        <taxon>Viridiplantae</taxon>
        <taxon>Streptophyta</taxon>
        <taxon>Embryophyta</taxon>
        <taxon>Tracheophyta</taxon>
        <taxon>Spermatophyta</taxon>
        <taxon>Magnoliopsida</taxon>
        <taxon>eudicotyledons</taxon>
        <taxon>Gunneridae</taxon>
        <taxon>Pentapetalae</taxon>
        <taxon>rosids</taxon>
        <taxon>fabids</taxon>
        <taxon>Fagales</taxon>
        <taxon>Fagaceae</taxon>
        <taxon>Fagus</taxon>
    </lineage>
</organism>
<dbReference type="AlphaFoldDB" id="A0A2N9H3U8"/>
<dbReference type="EMBL" id="OIVN01002760">
    <property type="protein sequence ID" value="SPD06214.1"/>
    <property type="molecule type" value="Genomic_DNA"/>
</dbReference>
<evidence type="ECO:0000313" key="1">
    <source>
        <dbReference type="EMBL" id="SPD06214.1"/>
    </source>
</evidence>
<gene>
    <name evidence="1" type="ORF">FSB_LOCUS34096</name>
</gene>
<name>A0A2N9H3U8_FAGSY</name>
<sequence length="55" mass="5987">MLLLFTCALNPTANAPDLAANALDLAGQLGGVVVVARFWMVELGSQNRKMRRENE</sequence>
<proteinExistence type="predicted"/>
<protein>
    <submittedName>
        <fullName evidence="1">Uncharacterized protein</fullName>
    </submittedName>
</protein>
<accession>A0A2N9H3U8</accession>
<reference evidence="1" key="1">
    <citation type="submission" date="2018-02" db="EMBL/GenBank/DDBJ databases">
        <authorList>
            <person name="Cohen D.B."/>
            <person name="Kent A.D."/>
        </authorList>
    </citation>
    <scope>NUCLEOTIDE SEQUENCE</scope>
</reference>